<evidence type="ECO:0000256" key="2">
    <source>
        <dbReference type="ARBA" id="ARBA00023002"/>
    </source>
</evidence>
<dbReference type="InterPro" id="IPR011706">
    <property type="entry name" value="Cu-oxidase_C"/>
</dbReference>
<dbReference type="CDD" id="cd13896">
    <property type="entry name" value="CuRO_3_CopA"/>
    <property type="match status" value="1"/>
</dbReference>
<keyword evidence="1" id="KW-0479">Metal-binding</keyword>
<evidence type="ECO:0000313" key="5">
    <source>
        <dbReference type="EMBL" id="PZP39837.1"/>
    </source>
</evidence>
<dbReference type="Gene3D" id="2.60.40.420">
    <property type="entry name" value="Cupredoxins - blue copper proteins"/>
    <property type="match status" value="1"/>
</dbReference>
<feature type="domain" description="Plastocyanin-like" evidence="4">
    <location>
        <begin position="148"/>
        <end position="259"/>
    </location>
</feature>
<feature type="non-terminal residue" evidence="5">
    <location>
        <position position="1"/>
    </location>
</feature>
<keyword evidence="2" id="KW-0560">Oxidoreductase</keyword>
<evidence type="ECO:0000256" key="3">
    <source>
        <dbReference type="ARBA" id="ARBA00023008"/>
    </source>
</evidence>
<dbReference type="EMBL" id="QFOI01000643">
    <property type="protein sequence ID" value="PZP39837.1"/>
    <property type="molecule type" value="Genomic_DNA"/>
</dbReference>
<protein>
    <submittedName>
        <fullName evidence="5">Copper oxidase</fullName>
    </submittedName>
</protein>
<dbReference type="InterPro" id="IPR033138">
    <property type="entry name" value="Cu_oxidase_CS"/>
</dbReference>
<comment type="caution">
    <text evidence="5">The sequence shown here is derived from an EMBL/GenBank/DDBJ whole genome shotgun (WGS) entry which is preliminary data.</text>
</comment>
<organism evidence="5 6">
    <name type="scientific">Pseudopedobacter saltans</name>
    <dbReference type="NCBI Taxonomy" id="151895"/>
    <lineage>
        <taxon>Bacteria</taxon>
        <taxon>Pseudomonadati</taxon>
        <taxon>Bacteroidota</taxon>
        <taxon>Sphingobacteriia</taxon>
        <taxon>Sphingobacteriales</taxon>
        <taxon>Sphingobacteriaceae</taxon>
        <taxon>Pseudopedobacter</taxon>
    </lineage>
</organism>
<dbReference type="InterPro" id="IPR034279">
    <property type="entry name" value="CuRO_3_CopA"/>
</dbReference>
<proteinExistence type="predicted"/>
<dbReference type="Proteomes" id="UP000249645">
    <property type="component" value="Unassembled WGS sequence"/>
</dbReference>
<dbReference type="SUPFAM" id="SSF49503">
    <property type="entry name" value="Cupredoxins"/>
    <property type="match status" value="1"/>
</dbReference>
<dbReference type="InterPro" id="IPR008972">
    <property type="entry name" value="Cupredoxin"/>
</dbReference>
<evidence type="ECO:0000256" key="1">
    <source>
        <dbReference type="ARBA" id="ARBA00022723"/>
    </source>
</evidence>
<dbReference type="PANTHER" id="PTHR11709:SF394">
    <property type="entry name" value="FI03373P-RELATED"/>
    <property type="match status" value="1"/>
</dbReference>
<dbReference type="PROSITE" id="PS00080">
    <property type="entry name" value="MULTICOPPER_OXIDASE2"/>
    <property type="match status" value="1"/>
</dbReference>
<dbReference type="PANTHER" id="PTHR11709">
    <property type="entry name" value="MULTI-COPPER OXIDASE"/>
    <property type="match status" value="1"/>
</dbReference>
<sequence length="456" mass="53008">NIKVVVPENKSYELRATAEDRTKATSLFIGNGQKVLAPFLGTLDYFAGMKMMNGMMKMNGDLDDMGMAMTLQKMDMNMVMYPEIHSTNYSFIQQFQRQSQKMNVDFSTADTSHWRFSKSSKPVVLNYNMLKAPFNTTLPKQDSVKTLDFELTGNMNRYLWTINNRTVSESDKILIKKGEVIRIILRNNTMMRHPMHLHGHFFRVLNDNGDFSPLKTTLDIMPMETDTLEFEADQSGDWFFHCHILYHMMAGMGRVFEYADSPPNPQVPDKKEAYKMIQKDDKRLFPKAEVGIESNGSDGELQLSNIRYQLNTEWRLGFNDKDGYESESHFGRYIGKMQWLMPYVGWDFRYRKGGHEEKSLFGQRNTKDKREAFCFGVAYTLPMLIIADTRLDTDGKVRVQFSKKDMAISERMRMNLMWNTDKEWMAGLRYIVGKYVSISSHYDSDMGWGAGLTFNY</sequence>
<dbReference type="AlphaFoldDB" id="A0A2W5EE90"/>
<dbReference type="InterPro" id="IPR002355">
    <property type="entry name" value="Cu_oxidase_Cu_BS"/>
</dbReference>
<dbReference type="InterPro" id="IPR045087">
    <property type="entry name" value="Cu-oxidase_fam"/>
</dbReference>
<evidence type="ECO:0000259" key="4">
    <source>
        <dbReference type="Pfam" id="PF07731"/>
    </source>
</evidence>
<gene>
    <name evidence="5" type="ORF">DI598_19685</name>
</gene>
<reference evidence="5 6" key="1">
    <citation type="submission" date="2017-11" db="EMBL/GenBank/DDBJ databases">
        <title>Infants hospitalized years apart are colonized by the same room-sourced microbial strains.</title>
        <authorList>
            <person name="Brooks B."/>
            <person name="Olm M.R."/>
            <person name="Firek B.A."/>
            <person name="Baker R."/>
            <person name="Thomas B.C."/>
            <person name="Morowitz M.J."/>
            <person name="Banfield J.F."/>
        </authorList>
    </citation>
    <scope>NUCLEOTIDE SEQUENCE [LARGE SCALE GENOMIC DNA]</scope>
    <source>
        <strain evidence="5">S2_009_000_R2_76</strain>
    </source>
</reference>
<dbReference type="Pfam" id="PF07731">
    <property type="entry name" value="Cu-oxidase_2"/>
    <property type="match status" value="1"/>
</dbReference>
<evidence type="ECO:0000313" key="6">
    <source>
        <dbReference type="Proteomes" id="UP000249645"/>
    </source>
</evidence>
<dbReference type="PROSITE" id="PS00079">
    <property type="entry name" value="MULTICOPPER_OXIDASE1"/>
    <property type="match status" value="1"/>
</dbReference>
<name>A0A2W5EE90_9SPHI</name>
<accession>A0A2W5EE90</accession>
<dbReference type="GO" id="GO:0005507">
    <property type="term" value="F:copper ion binding"/>
    <property type="evidence" value="ECO:0007669"/>
    <property type="project" value="InterPro"/>
</dbReference>
<dbReference type="GO" id="GO:0016491">
    <property type="term" value="F:oxidoreductase activity"/>
    <property type="evidence" value="ECO:0007669"/>
    <property type="project" value="UniProtKB-KW"/>
</dbReference>
<keyword evidence="3" id="KW-0186">Copper</keyword>